<evidence type="ECO:0000313" key="2">
    <source>
        <dbReference type="Proteomes" id="UP001344632"/>
    </source>
</evidence>
<dbReference type="RefSeq" id="WP_326091355.1">
    <property type="nucleotide sequence ID" value="NZ_JARLKZ010000025.1"/>
</dbReference>
<dbReference type="EMBL" id="JARLKZ010000025">
    <property type="protein sequence ID" value="MEC0243627.1"/>
    <property type="molecule type" value="Genomic_DNA"/>
</dbReference>
<dbReference type="Proteomes" id="UP001344632">
    <property type="component" value="Unassembled WGS sequence"/>
</dbReference>
<protein>
    <submittedName>
        <fullName evidence="1">Uncharacterized protein</fullName>
    </submittedName>
</protein>
<comment type="caution">
    <text evidence="1">The sequence shown here is derived from an EMBL/GenBank/DDBJ whole genome shotgun (WGS) entry which is preliminary data.</text>
</comment>
<proteinExistence type="predicted"/>
<evidence type="ECO:0000313" key="1">
    <source>
        <dbReference type="EMBL" id="MEC0243627.1"/>
    </source>
</evidence>
<reference evidence="1 2" key="1">
    <citation type="submission" date="2023-03" db="EMBL/GenBank/DDBJ databases">
        <title>Bacillus Genome Sequencing.</title>
        <authorList>
            <person name="Dunlap C."/>
        </authorList>
    </citation>
    <scope>NUCLEOTIDE SEQUENCE [LARGE SCALE GENOMIC DNA]</scope>
    <source>
        <strain evidence="1 2">BD-525</strain>
    </source>
</reference>
<organism evidence="1 2">
    <name type="scientific">Paenibacillus dokdonensis</name>
    <dbReference type="NCBI Taxonomy" id="2567944"/>
    <lineage>
        <taxon>Bacteria</taxon>
        <taxon>Bacillati</taxon>
        <taxon>Bacillota</taxon>
        <taxon>Bacilli</taxon>
        <taxon>Bacillales</taxon>
        <taxon>Paenibacillaceae</taxon>
        <taxon>Paenibacillus</taxon>
    </lineage>
</organism>
<keyword evidence="2" id="KW-1185">Reference proteome</keyword>
<gene>
    <name evidence="1" type="ORF">P4H66_27800</name>
</gene>
<name>A0ABU6GWZ9_9BACL</name>
<accession>A0ABU6GWZ9</accession>
<sequence length="58" mass="6734">MAEHINQVKLMTYDAGFNVTKPEPVLQYYMATQLYQSPSHDEKLSRETRDAIAQTFLL</sequence>